<dbReference type="GO" id="GO:0003682">
    <property type="term" value="F:chromatin binding"/>
    <property type="evidence" value="ECO:0007669"/>
    <property type="project" value="InterPro"/>
</dbReference>
<reference evidence="3" key="2">
    <citation type="journal article" date="2022" name="Microb. Genom.">
        <title>A chromosome-scale genome assembly of the tomato pathogen Cladosporium fulvum reveals a compartmentalized genome architecture and the presence of a dispensable chromosome.</title>
        <authorList>
            <person name="Zaccaron A.Z."/>
            <person name="Chen L.H."/>
            <person name="Samaras A."/>
            <person name="Stergiopoulos I."/>
        </authorList>
    </citation>
    <scope>NUCLEOTIDE SEQUENCE</scope>
    <source>
        <strain evidence="3">Race5_Kim</strain>
    </source>
</reference>
<evidence type="ECO:0000256" key="1">
    <source>
        <dbReference type="SAM" id="MobiDB-lite"/>
    </source>
</evidence>
<accession>A0A9Q8LBX6</accession>
<protein>
    <submittedName>
        <fullName evidence="3">Chromatin remodeling protein EBS</fullName>
    </submittedName>
</protein>
<dbReference type="CDD" id="cd04370">
    <property type="entry name" value="BAH"/>
    <property type="match status" value="1"/>
</dbReference>
<dbReference type="KEGG" id="ffu:CLAFUR5_08620"/>
<feature type="domain" description="BAH" evidence="2">
    <location>
        <begin position="119"/>
        <end position="241"/>
    </location>
</feature>
<evidence type="ECO:0000259" key="2">
    <source>
        <dbReference type="PROSITE" id="PS51038"/>
    </source>
</evidence>
<dbReference type="RefSeq" id="XP_047759011.1">
    <property type="nucleotide sequence ID" value="XM_047907768.1"/>
</dbReference>
<dbReference type="AlphaFoldDB" id="A0A9Q8LBX6"/>
<evidence type="ECO:0000313" key="4">
    <source>
        <dbReference type="Proteomes" id="UP000756132"/>
    </source>
</evidence>
<sequence length="373" mass="41727">MVAAMRQKPAVGKAAPQANGQAVRPTKKGKTAPSTAKQPPHSASLDDEQEQLLDYLDKGSPFAVRMVKLPSAGSKKRKRDEDLLQDDLFEPRLACLYEVQPLDKWESLRRYKKFTVGNESISTGQCVLIKQDDAEDATLDLAAQWKAKVLEVRALDSEHVFIRVAWLNRPEDLDSGRQAYHGTNELIPTNRMDVIDAMSVNGTFEIVKWDDGDNDTAVVSHEQYFWRQTLDYCENKISKLRLMCKDNKPQNPDEMIVQCSHEGCRKWQHVKCMAELAVYEAANQKPCSSSKRKSAVKKQEPEDEDKKTLDIKQDSPVVAKAVKGSVTAEVFIKGEPRLAEIKPAAETEIVITDANGEQHSVGLNCLFCGKAVD</sequence>
<dbReference type="PANTHER" id="PTHR46364">
    <property type="entry name" value="OS08G0421900 PROTEIN"/>
    <property type="match status" value="1"/>
</dbReference>
<feature type="compositionally biased region" description="Basic and acidic residues" evidence="1">
    <location>
        <begin position="297"/>
        <end position="310"/>
    </location>
</feature>
<dbReference type="OrthoDB" id="10259622at2759"/>
<gene>
    <name evidence="3" type="ORF">CLAFUR5_08620</name>
</gene>
<evidence type="ECO:0000313" key="3">
    <source>
        <dbReference type="EMBL" id="UJO14645.1"/>
    </source>
</evidence>
<feature type="region of interest" description="Disordered" evidence="1">
    <location>
        <begin position="290"/>
        <end position="310"/>
    </location>
</feature>
<dbReference type="InterPro" id="IPR011011">
    <property type="entry name" value="Znf_FYVE_PHD"/>
</dbReference>
<dbReference type="GeneID" id="71988498"/>
<reference evidence="3" key="1">
    <citation type="submission" date="2021-12" db="EMBL/GenBank/DDBJ databases">
        <authorList>
            <person name="Zaccaron A."/>
            <person name="Stergiopoulos I."/>
        </authorList>
    </citation>
    <scope>NUCLEOTIDE SEQUENCE</scope>
    <source>
        <strain evidence="3">Race5_Kim</strain>
    </source>
</reference>
<dbReference type="InterPro" id="IPR001025">
    <property type="entry name" value="BAH_dom"/>
</dbReference>
<proteinExistence type="predicted"/>
<dbReference type="Gene3D" id="2.30.30.490">
    <property type="match status" value="1"/>
</dbReference>
<dbReference type="EMBL" id="CP090165">
    <property type="protein sequence ID" value="UJO14645.1"/>
    <property type="molecule type" value="Genomic_DNA"/>
</dbReference>
<dbReference type="PROSITE" id="PS51038">
    <property type="entry name" value="BAH"/>
    <property type="match status" value="1"/>
</dbReference>
<name>A0A9Q8LBX6_PASFU</name>
<dbReference type="SUPFAM" id="SSF57903">
    <property type="entry name" value="FYVE/PHD zinc finger"/>
    <property type="match status" value="1"/>
</dbReference>
<organism evidence="3 4">
    <name type="scientific">Passalora fulva</name>
    <name type="common">Tomato leaf mold</name>
    <name type="synonym">Cladosporium fulvum</name>
    <dbReference type="NCBI Taxonomy" id="5499"/>
    <lineage>
        <taxon>Eukaryota</taxon>
        <taxon>Fungi</taxon>
        <taxon>Dikarya</taxon>
        <taxon>Ascomycota</taxon>
        <taxon>Pezizomycotina</taxon>
        <taxon>Dothideomycetes</taxon>
        <taxon>Dothideomycetidae</taxon>
        <taxon>Mycosphaerellales</taxon>
        <taxon>Mycosphaerellaceae</taxon>
        <taxon>Fulvia</taxon>
    </lineage>
</organism>
<dbReference type="Proteomes" id="UP000756132">
    <property type="component" value="Chromosome 3"/>
</dbReference>
<keyword evidence="4" id="KW-1185">Reference proteome</keyword>
<feature type="region of interest" description="Disordered" evidence="1">
    <location>
        <begin position="1"/>
        <end position="49"/>
    </location>
</feature>
<dbReference type="InterPro" id="IPR043151">
    <property type="entry name" value="BAH_sf"/>
</dbReference>